<keyword evidence="1" id="KW-0479">Metal-binding</keyword>
<dbReference type="GO" id="GO:0005975">
    <property type="term" value="P:carbohydrate metabolic process"/>
    <property type="evidence" value="ECO:0007669"/>
    <property type="project" value="InterPro"/>
</dbReference>
<comment type="caution">
    <text evidence="4">The sequence shown here is derived from an EMBL/GenBank/DDBJ whole genome shotgun (WGS) entry which is preliminary data.</text>
</comment>
<dbReference type="GO" id="GO:0016810">
    <property type="term" value="F:hydrolase activity, acting on carbon-nitrogen (but not peptide) bonds"/>
    <property type="evidence" value="ECO:0007669"/>
    <property type="project" value="InterPro"/>
</dbReference>
<evidence type="ECO:0000256" key="1">
    <source>
        <dbReference type="ARBA" id="ARBA00022723"/>
    </source>
</evidence>
<dbReference type="SUPFAM" id="SSF88713">
    <property type="entry name" value="Glycoside hydrolase/deacetylase"/>
    <property type="match status" value="1"/>
</dbReference>
<name>A0A0R2HUL3_CARDV</name>
<evidence type="ECO:0000259" key="3">
    <source>
        <dbReference type="PROSITE" id="PS51677"/>
    </source>
</evidence>
<protein>
    <recommendedName>
        <fullName evidence="3">NodB homology domain-containing protein</fullName>
    </recommendedName>
</protein>
<dbReference type="PANTHER" id="PTHR10587:SF133">
    <property type="entry name" value="CHITIN DEACETYLASE 1-RELATED"/>
    <property type="match status" value="1"/>
</dbReference>
<dbReference type="CDD" id="cd10954">
    <property type="entry name" value="CE4_CtAXE_like"/>
    <property type="match status" value="1"/>
</dbReference>
<keyword evidence="5" id="KW-1185">Reference proteome</keyword>
<dbReference type="Proteomes" id="UP000051658">
    <property type="component" value="Unassembled WGS sequence"/>
</dbReference>
<dbReference type="InterPro" id="IPR050248">
    <property type="entry name" value="Polysacc_deacetylase_ArnD"/>
</dbReference>
<sequence>MGKMGIYEKLVGVGLIVASGLYGFSLIGNASQKIDYPNEGMRFFETKNVNQLEQQQLNKYMDRKVEEQKKIPHLKDYLREPCSYFLNIKKIQQGTASLSYRITEIEPTLNPYSVAFKKRTEMNTITTKEGTELELQTIFTDANNGVESLKQDIIKKINEMQVYSTEQKQEIIQQVTDQIKPTLNHYSMSDDLFEFELKDTTIQVPKAELKRVIKPDYLSLQLNQQVADEIQQEKIAEQKRIQEEVRRHQAKNPIAKVSGKVVALTFDDGPSPSVTPRVLELLKKYNAKATFFVLGKNAIVNPGLIQQEIGNGNEIGNHSWNHADLTKLKKDGALSQVQQTNQAVKQASGYDVQLVRPPYGAITKELSPIIGMPVIQWSVDSLDWKTKNGVAVHKEVMSHVKNGSIVLMHDIHPTTADGLEQILKELKEQGYQFVTISELFGTPMIPGKAYYND</sequence>
<keyword evidence="2" id="KW-0378">Hydrolase</keyword>
<evidence type="ECO:0000313" key="5">
    <source>
        <dbReference type="Proteomes" id="UP000051658"/>
    </source>
</evidence>
<dbReference type="Pfam" id="PF01522">
    <property type="entry name" value="Polysacc_deac_1"/>
    <property type="match status" value="1"/>
</dbReference>
<dbReference type="Gene3D" id="3.20.20.370">
    <property type="entry name" value="Glycoside hydrolase/deacetylase"/>
    <property type="match status" value="1"/>
</dbReference>
<dbReference type="PANTHER" id="PTHR10587">
    <property type="entry name" value="GLYCOSYL TRANSFERASE-RELATED"/>
    <property type="match status" value="1"/>
</dbReference>
<dbReference type="GO" id="GO:0046872">
    <property type="term" value="F:metal ion binding"/>
    <property type="evidence" value="ECO:0007669"/>
    <property type="project" value="UniProtKB-KW"/>
</dbReference>
<gene>
    <name evidence="4" type="ORF">IV74_GL001500</name>
</gene>
<organism evidence="4 5">
    <name type="scientific">Carnobacterium divergens DSM 20623</name>
    <dbReference type="NCBI Taxonomy" id="1449336"/>
    <lineage>
        <taxon>Bacteria</taxon>
        <taxon>Bacillati</taxon>
        <taxon>Bacillota</taxon>
        <taxon>Bacilli</taxon>
        <taxon>Lactobacillales</taxon>
        <taxon>Carnobacteriaceae</taxon>
        <taxon>Carnobacterium</taxon>
    </lineage>
</organism>
<dbReference type="GO" id="GO:0016020">
    <property type="term" value="C:membrane"/>
    <property type="evidence" value="ECO:0007669"/>
    <property type="project" value="TreeGrafter"/>
</dbReference>
<dbReference type="eggNOG" id="COG0726">
    <property type="taxonomic scope" value="Bacteria"/>
</dbReference>
<dbReference type="InterPro" id="IPR002509">
    <property type="entry name" value="NODB_dom"/>
</dbReference>
<feature type="domain" description="NodB homology" evidence="3">
    <location>
        <begin position="260"/>
        <end position="434"/>
    </location>
</feature>
<dbReference type="AlphaFoldDB" id="A0A0R2HUL3"/>
<evidence type="ECO:0000256" key="2">
    <source>
        <dbReference type="ARBA" id="ARBA00022801"/>
    </source>
</evidence>
<dbReference type="EMBL" id="JQBS01000032">
    <property type="protein sequence ID" value="KRN56386.1"/>
    <property type="molecule type" value="Genomic_DNA"/>
</dbReference>
<reference evidence="4 5" key="1">
    <citation type="journal article" date="2015" name="Genome Announc.">
        <title>Expanding the biotechnology potential of lactobacilli through comparative genomics of 213 strains and associated genera.</title>
        <authorList>
            <person name="Sun Z."/>
            <person name="Harris H.M."/>
            <person name="McCann A."/>
            <person name="Guo C."/>
            <person name="Argimon S."/>
            <person name="Zhang W."/>
            <person name="Yang X."/>
            <person name="Jeffery I.B."/>
            <person name="Cooney J.C."/>
            <person name="Kagawa T.F."/>
            <person name="Liu W."/>
            <person name="Song Y."/>
            <person name="Salvetti E."/>
            <person name="Wrobel A."/>
            <person name="Rasinkangas P."/>
            <person name="Parkhill J."/>
            <person name="Rea M.C."/>
            <person name="O'Sullivan O."/>
            <person name="Ritari J."/>
            <person name="Douillard F.P."/>
            <person name="Paul Ross R."/>
            <person name="Yang R."/>
            <person name="Briner A.E."/>
            <person name="Felis G.E."/>
            <person name="de Vos W.M."/>
            <person name="Barrangou R."/>
            <person name="Klaenhammer T.R."/>
            <person name="Caufield P.W."/>
            <person name="Cui Y."/>
            <person name="Zhang H."/>
            <person name="O'Toole P.W."/>
        </authorList>
    </citation>
    <scope>NUCLEOTIDE SEQUENCE [LARGE SCALE GENOMIC DNA]</scope>
    <source>
        <strain evidence="4 5">DSM 20623</strain>
    </source>
</reference>
<proteinExistence type="predicted"/>
<dbReference type="PATRIC" id="fig|1449336.4.peg.1532"/>
<evidence type="ECO:0000313" key="4">
    <source>
        <dbReference type="EMBL" id="KRN56386.1"/>
    </source>
</evidence>
<dbReference type="PROSITE" id="PS51677">
    <property type="entry name" value="NODB"/>
    <property type="match status" value="1"/>
</dbReference>
<dbReference type="InterPro" id="IPR011330">
    <property type="entry name" value="Glyco_hydro/deAcase_b/a-brl"/>
</dbReference>
<accession>A0A0R2HUL3</accession>